<feature type="transmembrane region" description="Helical" evidence="6">
    <location>
        <begin position="71"/>
        <end position="90"/>
    </location>
</feature>
<feature type="transmembrane region" description="Helical" evidence="6">
    <location>
        <begin position="305"/>
        <end position="331"/>
    </location>
</feature>
<sequence length="428" mass="44073">MSRRYATLFKLYVTQYVGVGFITIGLVAILRDGGTPLETLGALTLIGLIWPLKVLWAPLLDRFGSRTRGHYRSWLLVLQTGLVLTLLALLPFDPPGERLGAVVLVCAAYVLLSATQDIAVDAIAVRLLAEAERGAGNGVQLAGVSLGTVLGGGVCLVAYDRAGWPAAVVLMAALTAAGLVTAWRFREPGRVDRLDRTRTAYRALLSVFRQPGCRPWTFGVVTLLYVGSGAAWALVTPALVDAGWSQARIGVVTGVVVSVPAVAAGLVAGGFVSRLGRGSVLMVAGGLLVLSTVGLLPLLGGRAPVVATAAALCAFMAAYTAVNVVVYTVNMGYSRPGTGGTDFTMLSSVGLAVSFVASSAGLYAAAWVGYPAVALAAIVLVAAGGLLGMRHLRRFGPPAAVAERSAAASIDPREPAAPAVALDGLRSL</sequence>
<feature type="transmembrane region" description="Helical" evidence="6">
    <location>
        <begin position="370"/>
        <end position="389"/>
    </location>
</feature>
<comment type="caution">
    <text evidence="7">The sequence shown here is derived from an EMBL/GenBank/DDBJ whole genome shotgun (WGS) entry which is preliminary data.</text>
</comment>
<keyword evidence="3 6" id="KW-0812">Transmembrane</keyword>
<protein>
    <submittedName>
        <fullName evidence="7">MFS transporter</fullName>
    </submittedName>
</protein>
<organism evidence="7 8">
    <name type="scientific">Luedemannella flava</name>
    <dbReference type="NCBI Taxonomy" id="349316"/>
    <lineage>
        <taxon>Bacteria</taxon>
        <taxon>Bacillati</taxon>
        <taxon>Actinomycetota</taxon>
        <taxon>Actinomycetes</taxon>
        <taxon>Micromonosporales</taxon>
        <taxon>Micromonosporaceae</taxon>
        <taxon>Luedemannella</taxon>
    </lineage>
</organism>
<gene>
    <name evidence="7" type="ORF">GCM10009682_18850</name>
</gene>
<feature type="transmembrane region" description="Helical" evidence="6">
    <location>
        <begin position="247"/>
        <end position="268"/>
    </location>
</feature>
<evidence type="ECO:0000256" key="1">
    <source>
        <dbReference type="ARBA" id="ARBA00004141"/>
    </source>
</evidence>
<proteinExistence type="predicted"/>
<feature type="transmembrane region" description="Helical" evidence="6">
    <location>
        <begin position="216"/>
        <end position="235"/>
    </location>
</feature>
<evidence type="ECO:0000256" key="5">
    <source>
        <dbReference type="ARBA" id="ARBA00023136"/>
    </source>
</evidence>
<dbReference type="Proteomes" id="UP001500218">
    <property type="component" value="Unassembled WGS sequence"/>
</dbReference>
<dbReference type="InterPro" id="IPR036259">
    <property type="entry name" value="MFS_trans_sf"/>
</dbReference>
<dbReference type="PANTHER" id="PTHR12778">
    <property type="entry name" value="SOLUTE CARRIER FAMILY 33 ACETYL-COA TRANSPORTER -RELATED"/>
    <property type="match status" value="1"/>
</dbReference>
<dbReference type="RefSeq" id="WP_344128465.1">
    <property type="nucleotide sequence ID" value="NZ_BAAALT010000048.1"/>
</dbReference>
<dbReference type="Gene3D" id="1.20.1250.20">
    <property type="entry name" value="MFS general substrate transporter like domains"/>
    <property type="match status" value="1"/>
</dbReference>
<keyword evidence="8" id="KW-1185">Reference proteome</keyword>
<dbReference type="SUPFAM" id="SSF103473">
    <property type="entry name" value="MFS general substrate transporter"/>
    <property type="match status" value="1"/>
</dbReference>
<feature type="transmembrane region" description="Helical" evidence="6">
    <location>
        <begin position="141"/>
        <end position="159"/>
    </location>
</feature>
<feature type="transmembrane region" description="Helical" evidence="6">
    <location>
        <begin position="280"/>
        <end position="299"/>
    </location>
</feature>
<evidence type="ECO:0000256" key="4">
    <source>
        <dbReference type="ARBA" id="ARBA00022989"/>
    </source>
</evidence>
<dbReference type="Pfam" id="PF07690">
    <property type="entry name" value="MFS_1"/>
    <property type="match status" value="1"/>
</dbReference>
<keyword evidence="2" id="KW-0813">Transport</keyword>
<evidence type="ECO:0000256" key="2">
    <source>
        <dbReference type="ARBA" id="ARBA00022448"/>
    </source>
</evidence>
<dbReference type="PANTHER" id="PTHR12778:SF10">
    <property type="entry name" value="MAJOR FACILITATOR SUPERFAMILY DOMAIN-CONTAINING PROTEIN 3"/>
    <property type="match status" value="1"/>
</dbReference>
<keyword evidence="4 6" id="KW-1133">Transmembrane helix</keyword>
<feature type="transmembrane region" description="Helical" evidence="6">
    <location>
        <begin position="42"/>
        <end position="59"/>
    </location>
</feature>
<evidence type="ECO:0000256" key="3">
    <source>
        <dbReference type="ARBA" id="ARBA00022692"/>
    </source>
</evidence>
<dbReference type="EMBL" id="BAAALT010000048">
    <property type="protein sequence ID" value="GAA1797448.1"/>
    <property type="molecule type" value="Genomic_DNA"/>
</dbReference>
<name>A0ABN2LRH5_9ACTN</name>
<evidence type="ECO:0000313" key="7">
    <source>
        <dbReference type="EMBL" id="GAA1797448.1"/>
    </source>
</evidence>
<accession>A0ABN2LRH5</accession>
<evidence type="ECO:0000313" key="8">
    <source>
        <dbReference type="Proteomes" id="UP001500218"/>
    </source>
</evidence>
<feature type="transmembrane region" description="Helical" evidence="6">
    <location>
        <begin position="343"/>
        <end position="364"/>
    </location>
</feature>
<feature type="transmembrane region" description="Helical" evidence="6">
    <location>
        <begin position="165"/>
        <end position="185"/>
    </location>
</feature>
<evidence type="ECO:0000256" key="6">
    <source>
        <dbReference type="SAM" id="Phobius"/>
    </source>
</evidence>
<dbReference type="InterPro" id="IPR004752">
    <property type="entry name" value="AmpG_permease/AT-1"/>
</dbReference>
<feature type="transmembrane region" description="Helical" evidence="6">
    <location>
        <begin position="102"/>
        <end position="129"/>
    </location>
</feature>
<dbReference type="InterPro" id="IPR011701">
    <property type="entry name" value="MFS"/>
</dbReference>
<comment type="subcellular location">
    <subcellularLocation>
        <location evidence="1">Membrane</location>
        <topology evidence="1">Multi-pass membrane protein</topology>
    </subcellularLocation>
</comment>
<reference evidence="7 8" key="1">
    <citation type="journal article" date="2019" name="Int. J. Syst. Evol. Microbiol.">
        <title>The Global Catalogue of Microorganisms (GCM) 10K type strain sequencing project: providing services to taxonomists for standard genome sequencing and annotation.</title>
        <authorList>
            <consortium name="The Broad Institute Genomics Platform"/>
            <consortium name="The Broad Institute Genome Sequencing Center for Infectious Disease"/>
            <person name="Wu L."/>
            <person name="Ma J."/>
        </authorList>
    </citation>
    <scope>NUCLEOTIDE SEQUENCE [LARGE SCALE GENOMIC DNA]</scope>
    <source>
        <strain evidence="7 8">JCM 13250</strain>
    </source>
</reference>
<keyword evidence="5 6" id="KW-0472">Membrane</keyword>
<feature type="transmembrane region" description="Helical" evidence="6">
    <location>
        <begin position="12"/>
        <end position="30"/>
    </location>
</feature>